<evidence type="ECO:0000256" key="9">
    <source>
        <dbReference type="ARBA" id="ARBA00022840"/>
    </source>
</evidence>
<evidence type="ECO:0000256" key="12">
    <source>
        <dbReference type="PIRNR" id="PIRNR000606"/>
    </source>
</evidence>
<dbReference type="PROSITE" id="PS00107">
    <property type="entry name" value="PROTEIN_KINASE_ATP"/>
    <property type="match status" value="2"/>
</dbReference>
<evidence type="ECO:0000256" key="8">
    <source>
        <dbReference type="ARBA" id="ARBA00022777"/>
    </source>
</evidence>
<feature type="binding site" evidence="14 15">
    <location>
        <position position="457"/>
    </location>
    <ligand>
        <name>ATP</name>
        <dbReference type="ChEBI" id="CHEBI:30616"/>
    </ligand>
</feature>
<comment type="catalytic activity">
    <reaction evidence="11 12">
        <text>L-seryl-[protein] + ATP = O-phospho-L-seryl-[protein] + ADP + H(+)</text>
        <dbReference type="Rhea" id="RHEA:17989"/>
        <dbReference type="Rhea" id="RHEA-COMP:9863"/>
        <dbReference type="Rhea" id="RHEA-COMP:11604"/>
        <dbReference type="ChEBI" id="CHEBI:15378"/>
        <dbReference type="ChEBI" id="CHEBI:29999"/>
        <dbReference type="ChEBI" id="CHEBI:30616"/>
        <dbReference type="ChEBI" id="CHEBI:83421"/>
        <dbReference type="ChEBI" id="CHEBI:456216"/>
        <dbReference type="EC" id="2.7.11.1"/>
    </reaction>
</comment>
<dbReference type="SUPFAM" id="SSF56112">
    <property type="entry name" value="Protein kinase-like (PK-like)"/>
    <property type="match status" value="2"/>
</dbReference>
<dbReference type="InterPro" id="IPR041906">
    <property type="entry name" value="RSK_N"/>
</dbReference>
<dbReference type="PROSITE" id="PS50011">
    <property type="entry name" value="PROTEIN_KINASE_DOM"/>
    <property type="match status" value="2"/>
</dbReference>
<keyword evidence="7 12" id="KW-0547">Nucleotide-binding</keyword>
<keyword evidence="4" id="KW-0597">Phosphoprotein</keyword>
<dbReference type="InterPro" id="IPR000961">
    <property type="entry name" value="AGC-kinase_C"/>
</dbReference>
<dbReference type="SMART" id="SM00133">
    <property type="entry name" value="S_TK_X"/>
    <property type="match status" value="1"/>
</dbReference>
<dbReference type="InterPro" id="IPR017892">
    <property type="entry name" value="Pkinase_C"/>
</dbReference>
<gene>
    <name evidence="19" type="primary">RPS6KA2</name>
</gene>
<feature type="binding site" evidence="14">
    <location>
        <begin position="434"/>
        <end position="442"/>
    </location>
    <ligand>
        <name>ATP</name>
        <dbReference type="ChEBI" id="CHEBI:30616"/>
    </ligand>
</feature>
<keyword evidence="3 12" id="KW-0723">Serine/threonine-protein kinase</keyword>
<dbReference type="Proteomes" id="UP000515140">
    <property type="component" value="Unplaced"/>
</dbReference>
<evidence type="ECO:0000313" key="18">
    <source>
        <dbReference type="Proteomes" id="UP000515140"/>
    </source>
</evidence>
<name>A0A6P5IV90_PHACI</name>
<dbReference type="RefSeq" id="XP_020826067.1">
    <property type="nucleotide sequence ID" value="XM_020970408.1"/>
</dbReference>
<dbReference type="PROSITE" id="PS51285">
    <property type="entry name" value="AGC_KINASE_CTER"/>
    <property type="match status" value="1"/>
</dbReference>
<dbReference type="CDD" id="cd05582">
    <property type="entry name" value="STKc_RSK_N"/>
    <property type="match status" value="1"/>
</dbReference>
<organism evidence="18 19">
    <name type="scientific">Phascolarctos cinereus</name>
    <name type="common">Koala</name>
    <dbReference type="NCBI Taxonomy" id="38626"/>
    <lineage>
        <taxon>Eukaryota</taxon>
        <taxon>Metazoa</taxon>
        <taxon>Chordata</taxon>
        <taxon>Craniata</taxon>
        <taxon>Vertebrata</taxon>
        <taxon>Euteleostomi</taxon>
        <taxon>Mammalia</taxon>
        <taxon>Metatheria</taxon>
        <taxon>Diprotodontia</taxon>
        <taxon>Phascolarctidae</taxon>
        <taxon>Phascolarctos</taxon>
    </lineage>
</organism>
<dbReference type="InterPro" id="IPR017441">
    <property type="entry name" value="Protein_kinase_ATP_BS"/>
</dbReference>
<dbReference type="FunFam" id="1.10.510.10:FF:000010">
    <property type="entry name" value="Ribosomal protein S6 kinase"/>
    <property type="match status" value="1"/>
</dbReference>
<protein>
    <recommendedName>
        <fullName evidence="12">Ribosomal protein S6 kinase</fullName>
        <ecNumber evidence="12">2.7.11.1</ecNumber>
    </recommendedName>
</protein>
<evidence type="ECO:0000256" key="2">
    <source>
        <dbReference type="ARBA" id="ARBA00009804"/>
    </source>
</evidence>
<dbReference type="GeneID" id="110196925"/>
<dbReference type="InterPro" id="IPR042766">
    <property type="entry name" value="RSK3_STKc"/>
</dbReference>
<dbReference type="Pfam" id="PF00433">
    <property type="entry name" value="Pkinase_C"/>
    <property type="match status" value="1"/>
</dbReference>
<evidence type="ECO:0000313" key="19">
    <source>
        <dbReference type="RefSeq" id="XP_020826067.1"/>
    </source>
</evidence>
<evidence type="ECO:0000256" key="6">
    <source>
        <dbReference type="ARBA" id="ARBA00022737"/>
    </source>
</evidence>
<keyword evidence="5 12" id="KW-0808">Transferase</keyword>
<dbReference type="EC" id="2.7.11.1" evidence="12"/>
<feature type="domain" description="AGC-kinase C-terminal" evidence="17">
    <location>
        <begin position="327"/>
        <end position="401"/>
    </location>
</feature>
<dbReference type="FunFam" id="1.10.510.10:FF:000041">
    <property type="entry name" value="Ribosomal protein S6 kinase"/>
    <property type="match status" value="1"/>
</dbReference>
<dbReference type="PROSITE" id="PS00108">
    <property type="entry name" value="PROTEIN_KINASE_ST"/>
    <property type="match status" value="2"/>
</dbReference>
<dbReference type="InterPro" id="IPR016239">
    <property type="entry name" value="Ribosomal_S6_kinase_II"/>
</dbReference>
<comment type="cofactor">
    <cofactor evidence="1 12">
        <name>Mg(2+)</name>
        <dbReference type="ChEBI" id="CHEBI:18420"/>
    </cofactor>
</comment>
<dbReference type="CTD" id="6196"/>
<comment type="similarity">
    <text evidence="2 12">Belongs to the protein kinase superfamily. AGC Ser/Thr protein kinase family. S6 kinase subfamily.</text>
</comment>
<dbReference type="GO" id="GO:0035556">
    <property type="term" value="P:intracellular signal transduction"/>
    <property type="evidence" value="ECO:0007669"/>
    <property type="project" value="InterPro"/>
</dbReference>
<evidence type="ECO:0000256" key="3">
    <source>
        <dbReference type="ARBA" id="ARBA00022527"/>
    </source>
</evidence>
<keyword evidence="6" id="KW-0677">Repeat</keyword>
<keyword evidence="8 12" id="KW-0418">Kinase</keyword>
<dbReference type="GO" id="GO:0000287">
    <property type="term" value="F:magnesium ion binding"/>
    <property type="evidence" value="ECO:0007669"/>
    <property type="project" value="InterPro"/>
</dbReference>
<dbReference type="FunFam" id="3.30.200.20:FF:000121">
    <property type="entry name" value="Ribosomal protein S6 kinase"/>
    <property type="match status" value="1"/>
</dbReference>
<dbReference type="Gene3D" id="3.30.200.20">
    <property type="entry name" value="Phosphorylase Kinase, domain 1"/>
    <property type="match status" value="2"/>
</dbReference>
<dbReference type="SMART" id="SM00220">
    <property type="entry name" value="S_TKc"/>
    <property type="match status" value="2"/>
</dbReference>
<dbReference type="GO" id="GO:0005524">
    <property type="term" value="F:ATP binding"/>
    <property type="evidence" value="ECO:0007669"/>
    <property type="project" value="UniProtKB-UniRule"/>
</dbReference>
<keyword evidence="18" id="KW-1185">Reference proteome</keyword>
<proteinExistence type="inferred from homology"/>
<dbReference type="AlphaFoldDB" id="A0A6P5IV90"/>
<dbReference type="GO" id="GO:0004711">
    <property type="term" value="F:ribosomal protein S6 kinase activity"/>
    <property type="evidence" value="ECO:0007669"/>
    <property type="project" value="InterPro"/>
</dbReference>
<dbReference type="PIRSF" id="PIRSF000606">
    <property type="entry name" value="Ribsml_S6_kin_2"/>
    <property type="match status" value="1"/>
</dbReference>
<dbReference type="PANTHER" id="PTHR24351">
    <property type="entry name" value="RIBOSOMAL PROTEIN S6 KINASE"/>
    <property type="match status" value="1"/>
</dbReference>
<evidence type="ECO:0000256" key="11">
    <source>
        <dbReference type="ARBA" id="ARBA00048679"/>
    </source>
</evidence>
<evidence type="ECO:0000256" key="5">
    <source>
        <dbReference type="ARBA" id="ARBA00022679"/>
    </source>
</evidence>
<dbReference type="FunFam" id="3.30.200.20:FF:000013">
    <property type="entry name" value="Ribosomal protein S6 kinase"/>
    <property type="match status" value="1"/>
</dbReference>
<feature type="domain" description="Protein kinase" evidence="16">
    <location>
        <begin position="428"/>
        <end position="685"/>
    </location>
</feature>
<dbReference type="CDD" id="cd14178">
    <property type="entry name" value="STKc_RSK3_C"/>
    <property type="match status" value="1"/>
</dbReference>
<sequence length="746" mass="84392">MPIAQLLELWKKIEVEPMEIETTEEEVNLDAESATEEATKEEEGIVKEIDISHHVKEGFEKADPSQFELLKVLGQGSYGKVFLVRKIKGSDAGQLYAMKVLKKATLKVRDRVRSKMERDILAEVNHPFIVKLHYAFQTEGKLYLILDFLRGGDLFTRLSKEVMFTEEDVKFYLAELALALDHLHGLGIIYRDLKPENILLDEEGHIKITDFGLSKEAIDHDKRAYSFCGTIEYMAPEVVNRRGHTQSADWWSFGVLMFEMLTGSLPFQGKDRKETMALILKAKLGMPQFLSIEAQSLLRALFKRNPSNRLGAGLDGVEEIKRHPFFVTIDWNKLYRKEIKPPFKPAVGRPEDTFHFDPEFTSRTPTVGSLADSPGVPPSANAHHLFRGFSFVASSLVQEPAQQDLHKVTVHPIVQQLHGNNIHFTDGYEIKEDIGVGSYSVCKRCVHKATDTEYAVKIIDKSKRDPSEEIEILLRYGQHPNIITLKDVYDDGKYVYLVMELMRGGELLDRILRQKYFSEREASAVLCTITKTMDYLHSQGVVHRDLKPSNILYMDESGNPDSIRICDFGFAKQLRAENGLLMTPCYTANFVAPEVLKRQGYDAACDIWSLGILLYTMLAGFTPFANGPDDTPEEILARIGSGKYALSGGNWDSVSDAAKDVVSKMLHVDPHQRLTAAQVLRHPWIVNRDYLSQNQLSRQDVHLVKGAMAATYLALNRTPQAPRLEPVLSSNLAQHRGMKRLTSTRL</sequence>
<feature type="binding site" evidence="14">
    <location>
        <begin position="73"/>
        <end position="81"/>
    </location>
    <ligand>
        <name>ATP</name>
        <dbReference type="ChEBI" id="CHEBI:30616"/>
    </ligand>
</feature>
<comment type="catalytic activity">
    <reaction evidence="10 12">
        <text>L-threonyl-[protein] + ATP = O-phospho-L-threonyl-[protein] + ADP + H(+)</text>
        <dbReference type="Rhea" id="RHEA:46608"/>
        <dbReference type="Rhea" id="RHEA-COMP:11060"/>
        <dbReference type="Rhea" id="RHEA-COMP:11605"/>
        <dbReference type="ChEBI" id="CHEBI:15378"/>
        <dbReference type="ChEBI" id="CHEBI:30013"/>
        <dbReference type="ChEBI" id="CHEBI:30616"/>
        <dbReference type="ChEBI" id="CHEBI:61977"/>
        <dbReference type="ChEBI" id="CHEBI:456216"/>
        <dbReference type="EC" id="2.7.11.1"/>
    </reaction>
</comment>
<evidence type="ECO:0000256" key="15">
    <source>
        <dbReference type="PROSITE-ProRule" id="PRU10141"/>
    </source>
</evidence>
<feature type="binding site" evidence="14 15">
    <location>
        <position position="99"/>
    </location>
    <ligand>
        <name>ATP</name>
        <dbReference type="ChEBI" id="CHEBI:30616"/>
    </ligand>
</feature>
<feature type="domain" description="Protein kinase" evidence="16">
    <location>
        <begin position="67"/>
        <end position="326"/>
    </location>
</feature>
<evidence type="ECO:0000256" key="4">
    <source>
        <dbReference type="ARBA" id="ARBA00022553"/>
    </source>
</evidence>
<feature type="active site" description="Proton acceptor" evidence="13">
    <location>
        <position position="192"/>
    </location>
</feature>
<evidence type="ECO:0000256" key="1">
    <source>
        <dbReference type="ARBA" id="ARBA00001946"/>
    </source>
</evidence>
<dbReference type="Pfam" id="PF00069">
    <property type="entry name" value="Pkinase"/>
    <property type="match status" value="2"/>
</dbReference>
<evidence type="ECO:0000256" key="7">
    <source>
        <dbReference type="ARBA" id="ARBA00022741"/>
    </source>
</evidence>
<evidence type="ECO:0000256" key="10">
    <source>
        <dbReference type="ARBA" id="ARBA00047899"/>
    </source>
</evidence>
<dbReference type="InterPro" id="IPR008271">
    <property type="entry name" value="Ser/Thr_kinase_AS"/>
</dbReference>
<feature type="active site" description="Proton acceptor" evidence="13">
    <location>
        <position position="545"/>
    </location>
</feature>
<reference evidence="19" key="1">
    <citation type="submission" date="2025-08" db="UniProtKB">
        <authorList>
            <consortium name="RefSeq"/>
        </authorList>
    </citation>
    <scope>IDENTIFICATION</scope>
    <source>
        <tissue evidence="19">Spleen</tissue>
    </source>
</reference>
<evidence type="ECO:0000259" key="17">
    <source>
        <dbReference type="PROSITE" id="PS51285"/>
    </source>
</evidence>
<evidence type="ECO:0000256" key="14">
    <source>
        <dbReference type="PIRSR" id="PIRSR000606-51"/>
    </source>
</evidence>
<evidence type="ECO:0000259" key="16">
    <source>
        <dbReference type="PROSITE" id="PS50011"/>
    </source>
</evidence>
<dbReference type="Gene3D" id="1.10.510.10">
    <property type="entry name" value="Transferase(Phosphotransferase) domain 1"/>
    <property type="match status" value="2"/>
</dbReference>
<keyword evidence="9 12" id="KW-0067">ATP-binding</keyword>
<dbReference type="InterPro" id="IPR000719">
    <property type="entry name" value="Prot_kinase_dom"/>
</dbReference>
<accession>A0A6P5IV90</accession>
<dbReference type="InterPro" id="IPR011009">
    <property type="entry name" value="Kinase-like_dom_sf"/>
</dbReference>
<evidence type="ECO:0000256" key="13">
    <source>
        <dbReference type="PIRSR" id="PIRSR000606-50"/>
    </source>
</evidence>